<evidence type="ECO:0000313" key="15">
    <source>
        <dbReference type="EMBL" id="KOC60459.1"/>
    </source>
</evidence>
<keyword evidence="9" id="KW-0808">Transferase</keyword>
<name>A0A0L7QPH6_9HYME</name>
<evidence type="ECO:0000256" key="12">
    <source>
        <dbReference type="ARBA" id="ARBA00022801"/>
    </source>
</evidence>
<dbReference type="Pfam" id="PF26217">
    <property type="entry name" value="GDPGP1_N"/>
    <property type="match status" value="1"/>
</dbReference>
<proteinExistence type="inferred from homology"/>
<dbReference type="EC" id="2.7.7.78" evidence="5"/>
<sequence length="295" mass="34720">MSHNSLNEANCDFIQNNEKDQKSSFDSILTKRWKEAQENRLFRYVLNIQDSKILDGKYKFLAQLNIDRGYKRRSPENITSMKQPFNEKHFNFTKLVPEEQIMNLNSTNEEDIIAINVSPIEYCHSLLLPQKCKQLPQMVTKYSLYKAIELFSLSSSLYLRVGFNSLCAYASVNHLHWHLYYLNWKMLLEYIDLKEYAGPVQILHEYPAKGFCIKYSNVQNIDNFVNWAFLIINYLQNAEIAHNVYITRAKLNLQEEHKDLRIYIWARKPSTGIKDTVVFNPAICELFGHLSIKCK</sequence>
<dbReference type="InterPro" id="IPR058866">
    <property type="entry name" value="GDPGP1_N"/>
</dbReference>
<evidence type="ECO:0000256" key="2">
    <source>
        <dbReference type="ARBA" id="ARBA00003049"/>
    </source>
</evidence>
<dbReference type="Proteomes" id="UP000053825">
    <property type="component" value="Unassembled WGS sequence"/>
</dbReference>
<dbReference type="PANTHER" id="PTHR20884">
    <property type="entry name" value="GDP-D-GLUCOSE PHOSPHORYLASE 1"/>
    <property type="match status" value="1"/>
</dbReference>
<feature type="domain" description="GDPGP1-like N-terminal" evidence="14">
    <location>
        <begin position="25"/>
        <end position="180"/>
    </location>
</feature>
<evidence type="ECO:0000259" key="14">
    <source>
        <dbReference type="Pfam" id="PF26217"/>
    </source>
</evidence>
<dbReference type="GO" id="GO:0006006">
    <property type="term" value="P:glucose metabolic process"/>
    <property type="evidence" value="ECO:0007669"/>
    <property type="project" value="TreeGrafter"/>
</dbReference>
<dbReference type="GO" id="GO:0080048">
    <property type="term" value="F:GDP-D-glucose phosphorylase activity"/>
    <property type="evidence" value="ECO:0007669"/>
    <property type="project" value="UniProtKB-EC"/>
</dbReference>
<evidence type="ECO:0000256" key="5">
    <source>
        <dbReference type="ARBA" id="ARBA00012507"/>
    </source>
</evidence>
<evidence type="ECO:0000256" key="8">
    <source>
        <dbReference type="ARBA" id="ARBA00022658"/>
    </source>
</evidence>
<feature type="domain" description="GDPGP1-like C-terminal" evidence="13">
    <location>
        <begin position="202"/>
        <end position="293"/>
    </location>
</feature>
<evidence type="ECO:0000256" key="9">
    <source>
        <dbReference type="ARBA" id="ARBA00022679"/>
    </source>
</evidence>
<reference evidence="15 16" key="1">
    <citation type="submission" date="2015-07" db="EMBL/GenBank/DDBJ databases">
        <title>The genome of Habropoda laboriosa.</title>
        <authorList>
            <person name="Pan H."/>
            <person name="Kapheim K."/>
        </authorList>
    </citation>
    <scope>NUCLEOTIDE SEQUENCE [LARGE SCALE GENOMIC DNA]</scope>
    <source>
        <strain evidence="15">0110345459</strain>
    </source>
</reference>
<protein>
    <recommendedName>
        <fullName evidence="6">GDP-D-glucose phosphorylase 1</fullName>
        <ecNumber evidence="5">2.7.7.78</ecNumber>
    </recommendedName>
</protein>
<dbReference type="GO" id="GO:0000166">
    <property type="term" value="F:nucleotide binding"/>
    <property type="evidence" value="ECO:0007669"/>
    <property type="project" value="UniProtKB-KW"/>
</dbReference>
<organism evidence="15 16">
    <name type="scientific">Habropoda laboriosa</name>
    <dbReference type="NCBI Taxonomy" id="597456"/>
    <lineage>
        <taxon>Eukaryota</taxon>
        <taxon>Metazoa</taxon>
        <taxon>Ecdysozoa</taxon>
        <taxon>Arthropoda</taxon>
        <taxon>Hexapoda</taxon>
        <taxon>Insecta</taxon>
        <taxon>Pterygota</taxon>
        <taxon>Neoptera</taxon>
        <taxon>Endopterygota</taxon>
        <taxon>Hymenoptera</taxon>
        <taxon>Apocrita</taxon>
        <taxon>Aculeata</taxon>
        <taxon>Apoidea</taxon>
        <taxon>Anthophila</taxon>
        <taxon>Apidae</taxon>
        <taxon>Habropoda</taxon>
    </lineage>
</organism>
<dbReference type="InterPro" id="IPR026506">
    <property type="entry name" value="GDPGP"/>
</dbReference>
<keyword evidence="16" id="KW-1185">Reference proteome</keyword>
<evidence type="ECO:0000313" key="16">
    <source>
        <dbReference type="Proteomes" id="UP000053825"/>
    </source>
</evidence>
<dbReference type="GO" id="GO:0016787">
    <property type="term" value="F:hydrolase activity"/>
    <property type="evidence" value="ECO:0007669"/>
    <property type="project" value="UniProtKB-KW"/>
</dbReference>
<dbReference type="OrthoDB" id="417175at2759"/>
<keyword evidence="7" id="KW-0963">Cytoplasm</keyword>
<dbReference type="GO" id="GO:0005737">
    <property type="term" value="C:cytoplasm"/>
    <property type="evidence" value="ECO:0007669"/>
    <property type="project" value="UniProtKB-SubCell"/>
</dbReference>
<dbReference type="STRING" id="597456.A0A0L7QPH6"/>
<keyword evidence="12" id="KW-0378">Hydrolase</keyword>
<keyword evidence="8" id="KW-0344">Guanine-nucleotide releasing factor</keyword>
<evidence type="ECO:0000256" key="10">
    <source>
        <dbReference type="ARBA" id="ARBA00022695"/>
    </source>
</evidence>
<dbReference type="AlphaFoldDB" id="A0A0L7QPH6"/>
<dbReference type="Pfam" id="PF26216">
    <property type="entry name" value="GDPGP1_C"/>
    <property type="match status" value="1"/>
</dbReference>
<evidence type="ECO:0000259" key="13">
    <source>
        <dbReference type="Pfam" id="PF26216"/>
    </source>
</evidence>
<dbReference type="PANTHER" id="PTHR20884:SF8">
    <property type="entry name" value="GDP-D-GLUCOSE PHOSPHORYLASE 1"/>
    <property type="match status" value="1"/>
</dbReference>
<comment type="catalytic activity">
    <reaction evidence="1">
        <text>GDP-alpha-D-glucose + phosphate = alpha-D-glucose 1-phosphate + GDP + H(+)</text>
        <dbReference type="Rhea" id="RHEA:30387"/>
        <dbReference type="ChEBI" id="CHEBI:15378"/>
        <dbReference type="ChEBI" id="CHEBI:43474"/>
        <dbReference type="ChEBI" id="CHEBI:58189"/>
        <dbReference type="ChEBI" id="CHEBI:58601"/>
        <dbReference type="ChEBI" id="CHEBI:62230"/>
        <dbReference type="EC" id="2.7.7.78"/>
    </reaction>
</comment>
<accession>A0A0L7QPH6</accession>
<comment type="function">
    <text evidence="2">Specific and highly efficient GDP-D-glucose phosphorylase regulating the levels of GDP-D-glucose in cells.</text>
</comment>
<comment type="similarity">
    <text evidence="4">Belongs to the GDPGP1 family.</text>
</comment>
<keyword evidence="10" id="KW-0548">Nucleotidyltransferase</keyword>
<evidence type="ECO:0000256" key="7">
    <source>
        <dbReference type="ARBA" id="ARBA00022490"/>
    </source>
</evidence>
<comment type="subcellular location">
    <subcellularLocation>
        <location evidence="3">Cytoplasm</location>
    </subcellularLocation>
</comment>
<evidence type="ECO:0000256" key="1">
    <source>
        <dbReference type="ARBA" id="ARBA00000063"/>
    </source>
</evidence>
<dbReference type="EMBL" id="KQ414821">
    <property type="protein sequence ID" value="KOC60459.1"/>
    <property type="molecule type" value="Genomic_DNA"/>
</dbReference>
<gene>
    <name evidence="15" type="ORF">WH47_07467</name>
</gene>
<evidence type="ECO:0000256" key="6">
    <source>
        <dbReference type="ARBA" id="ARBA00018857"/>
    </source>
</evidence>
<evidence type="ECO:0000256" key="3">
    <source>
        <dbReference type="ARBA" id="ARBA00004496"/>
    </source>
</evidence>
<evidence type="ECO:0000256" key="11">
    <source>
        <dbReference type="ARBA" id="ARBA00022741"/>
    </source>
</evidence>
<dbReference type="GO" id="GO:0005085">
    <property type="term" value="F:guanyl-nucleotide exchange factor activity"/>
    <property type="evidence" value="ECO:0007669"/>
    <property type="project" value="UniProtKB-KW"/>
</dbReference>
<evidence type="ECO:0000256" key="4">
    <source>
        <dbReference type="ARBA" id="ARBA00006451"/>
    </source>
</evidence>
<dbReference type="InterPro" id="IPR058865">
    <property type="entry name" value="GDPGP1_C"/>
</dbReference>
<keyword evidence="11" id="KW-0547">Nucleotide-binding</keyword>